<evidence type="ECO:0000313" key="2">
    <source>
        <dbReference type="EMBL" id="KAK9692952.1"/>
    </source>
</evidence>
<feature type="region of interest" description="Disordered" evidence="1">
    <location>
        <begin position="120"/>
        <end position="140"/>
    </location>
</feature>
<comment type="caution">
    <text evidence="2">The sequence shown here is derived from an EMBL/GenBank/DDBJ whole genome shotgun (WGS) entry which is preliminary data.</text>
</comment>
<evidence type="ECO:0000313" key="3">
    <source>
        <dbReference type="Proteomes" id="UP001458880"/>
    </source>
</evidence>
<name>A0AAW1IT62_POPJA</name>
<keyword evidence="3" id="KW-1185">Reference proteome</keyword>
<evidence type="ECO:0000256" key="1">
    <source>
        <dbReference type="SAM" id="MobiDB-lite"/>
    </source>
</evidence>
<proteinExistence type="predicted"/>
<reference evidence="2 3" key="1">
    <citation type="journal article" date="2024" name="BMC Genomics">
        <title>De novo assembly and annotation of Popillia japonica's genome with initial clues to its potential as an invasive pest.</title>
        <authorList>
            <person name="Cucini C."/>
            <person name="Boschi S."/>
            <person name="Funari R."/>
            <person name="Cardaioli E."/>
            <person name="Iannotti N."/>
            <person name="Marturano G."/>
            <person name="Paoli F."/>
            <person name="Bruttini M."/>
            <person name="Carapelli A."/>
            <person name="Frati F."/>
            <person name="Nardi F."/>
        </authorList>
    </citation>
    <scope>NUCLEOTIDE SEQUENCE [LARGE SCALE GENOMIC DNA]</scope>
    <source>
        <strain evidence="2">DMR45628</strain>
    </source>
</reference>
<organism evidence="2 3">
    <name type="scientific">Popillia japonica</name>
    <name type="common">Japanese beetle</name>
    <dbReference type="NCBI Taxonomy" id="7064"/>
    <lineage>
        <taxon>Eukaryota</taxon>
        <taxon>Metazoa</taxon>
        <taxon>Ecdysozoa</taxon>
        <taxon>Arthropoda</taxon>
        <taxon>Hexapoda</taxon>
        <taxon>Insecta</taxon>
        <taxon>Pterygota</taxon>
        <taxon>Neoptera</taxon>
        <taxon>Endopterygota</taxon>
        <taxon>Coleoptera</taxon>
        <taxon>Polyphaga</taxon>
        <taxon>Scarabaeiformia</taxon>
        <taxon>Scarabaeidae</taxon>
        <taxon>Rutelinae</taxon>
        <taxon>Popillia</taxon>
    </lineage>
</organism>
<protein>
    <recommendedName>
        <fullName evidence="4">Transposase</fullName>
    </recommendedName>
</protein>
<sequence>MESTVFKNYFETSFIKQLPEHRPFSVIYDGHATHVKWQRKNVGVKIPKRIFSKLIGEIWTETKPEIINGFVKAPINRNVVPLELFDPTALQRWNCSQAQKIADESLPSTFSAEDIDHQMVSSTSSAQDNDQMPTSTSRMHNDCQIPPDLSLDQNSVILNQDQESSTGAPAMVNVQLQDDLHKTGASFQELLLKFIKRDQILSVTICFCFPRLFISK</sequence>
<accession>A0AAW1IT62</accession>
<evidence type="ECO:0008006" key="4">
    <source>
        <dbReference type="Google" id="ProtNLM"/>
    </source>
</evidence>
<dbReference type="AlphaFoldDB" id="A0AAW1IT62"/>
<feature type="compositionally biased region" description="Polar residues" evidence="1">
    <location>
        <begin position="120"/>
        <end position="138"/>
    </location>
</feature>
<gene>
    <name evidence="2" type="ORF">QE152_g34792</name>
</gene>
<dbReference type="EMBL" id="JASPKY010000559">
    <property type="protein sequence ID" value="KAK9692952.1"/>
    <property type="molecule type" value="Genomic_DNA"/>
</dbReference>
<dbReference type="Proteomes" id="UP001458880">
    <property type="component" value="Unassembled WGS sequence"/>
</dbReference>